<keyword evidence="3" id="KW-1185">Reference proteome</keyword>
<evidence type="ECO:0008006" key="4">
    <source>
        <dbReference type="Google" id="ProtNLM"/>
    </source>
</evidence>
<dbReference type="EMBL" id="AP027080">
    <property type="protein sequence ID" value="BDU74259.1"/>
    <property type="molecule type" value="Genomic_DNA"/>
</dbReference>
<keyword evidence="1" id="KW-0732">Signal</keyword>
<dbReference type="KEGG" id="msil:METEAL_34330"/>
<protein>
    <recommendedName>
        <fullName evidence="4">THAP4-like heme-binding beta-barrel domain-containing protein</fullName>
    </recommendedName>
</protein>
<dbReference type="AlphaFoldDB" id="A0AA48GMW5"/>
<evidence type="ECO:0000313" key="2">
    <source>
        <dbReference type="EMBL" id="BDU74259.1"/>
    </source>
</evidence>
<reference evidence="3" key="1">
    <citation type="journal article" date="2023" name="Int. J. Syst. Evol. Microbiol.">
        <title>Mesoterricola silvestris gen. nov., sp. nov., Mesoterricola sediminis sp. nov., Geothrix oryzae sp. nov., Geothrix edaphica sp. nov., Geothrix rubra sp. nov., and Geothrix limicola sp. nov., six novel members of Acidobacteriota isolated from soils.</title>
        <authorList>
            <person name="Itoh H."/>
            <person name="Sugisawa Y."/>
            <person name="Mise K."/>
            <person name="Xu Z."/>
            <person name="Kuniyasu M."/>
            <person name="Ushijima N."/>
            <person name="Kawano K."/>
            <person name="Kobayashi E."/>
            <person name="Shiratori Y."/>
            <person name="Masuda Y."/>
            <person name="Senoo K."/>
        </authorList>
    </citation>
    <scope>NUCLEOTIDE SEQUENCE [LARGE SCALE GENOMIC DNA]</scope>
    <source>
        <strain evidence="3">W79</strain>
    </source>
</reference>
<accession>A0AA48GMW5</accession>
<dbReference type="RefSeq" id="WP_316412933.1">
    <property type="nucleotide sequence ID" value="NZ_AP027080.1"/>
</dbReference>
<name>A0AA48GMW5_9BACT</name>
<evidence type="ECO:0000256" key="1">
    <source>
        <dbReference type="SAM" id="SignalP"/>
    </source>
</evidence>
<proteinExistence type="predicted"/>
<evidence type="ECO:0000313" key="3">
    <source>
        <dbReference type="Proteomes" id="UP001238179"/>
    </source>
</evidence>
<feature type="chain" id="PRO_5041203805" description="THAP4-like heme-binding beta-barrel domain-containing protein" evidence="1">
    <location>
        <begin position="17"/>
        <end position="167"/>
    </location>
</feature>
<sequence length="167" mass="17769">MRALLLSLAFSLCAQAQSLPADPFAPVRFLAGDWVGEGSGDPGKGSGAFSFRFELDGKALVRRSSASYPAQGGRPALRHEDLMTIFAEGGKLKALYLDNEGHVIRYDATPLPQGEGVAFRSEPGPGPGFRLTYRVRTGGTVAVEFAIAPPGKPEAFAPYVEGTSRRK</sequence>
<dbReference type="Proteomes" id="UP001238179">
    <property type="component" value="Chromosome"/>
</dbReference>
<gene>
    <name evidence="2" type="ORF">METEAL_34330</name>
</gene>
<feature type="signal peptide" evidence="1">
    <location>
        <begin position="1"/>
        <end position="16"/>
    </location>
</feature>
<organism evidence="2 3">
    <name type="scientific">Mesoterricola silvestris</name>
    <dbReference type="NCBI Taxonomy" id="2927979"/>
    <lineage>
        <taxon>Bacteria</taxon>
        <taxon>Pseudomonadati</taxon>
        <taxon>Acidobacteriota</taxon>
        <taxon>Holophagae</taxon>
        <taxon>Holophagales</taxon>
        <taxon>Holophagaceae</taxon>
        <taxon>Mesoterricola</taxon>
    </lineage>
</organism>